<sequence length="316" mass="34240">MFIAKLVNFAAPSVKGTFLSFRFFSGGFATAVTFVTGNAKKLEESKLCTTFLFLSSILNLTFWVGSVIHSQAYNPQSYKHAIVGLSGFTHSSTQSTGTSTLPPYSHPSPISVSSQSGFPINVGSWDVSSGGLLWTGGSSSNRDTTTISGNHKTNTYNTPVVTTSIRPTNVQIGRTAQMTDEFPHLDIINDLLEDEHGSMDSSVYHVPQQFNNQYSYHGGADLGISGRSRSYSDDGFHQSYGEYMPHSASSSPYGNGQTQSQWQMAMDLSLRAMRNQDDASASASASATYSYFDLDSSNPNLSGINGYRDFRPSNGH</sequence>
<dbReference type="PANTHER" id="PTHR47477:SF8">
    <property type="entry name" value="TNF RECEPTOR-ASSOCIATED FACTOR HOMOLOG 1A"/>
    <property type="match status" value="1"/>
</dbReference>
<feature type="region of interest" description="Disordered" evidence="1">
    <location>
        <begin position="140"/>
        <end position="159"/>
    </location>
</feature>
<dbReference type="InterPro" id="IPR055327">
    <property type="entry name" value="TRAF1A/B"/>
</dbReference>
<dbReference type="eggNOG" id="ENOG502QW6P">
    <property type="taxonomic scope" value="Eukaryota"/>
</dbReference>
<protein>
    <submittedName>
        <fullName evidence="2">Uncharacterized protein</fullName>
    </submittedName>
</protein>
<dbReference type="PANTHER" id="PTHR47477">
    <property type="entry name" value="TNF RECEPTOR-ASSOCIATED FACTOR HOMOLOG 1A"/>
    <property type="match status" value="1"/>
</dbReference>
<dbReference type="HOGENOM" id="CLU_880944_0_0_1"/>
<evidence type="ECO:0000256" key="1">
    <source>
        <dbReference type="SAM" id="MobiDB-lite"/>
    </source>
</evidence>
<evidence type="ECO:0000313" key="2">
    <source>
        <dbReference type="EMBL" id="EFH42946.1"/>
    </source>
</evidence>
<dbReference type="EMBL" id="GL348720">
    <property type="protein sequence ID" value="EFH42946.1"/>
    <property type="molecule type" value="Genomic_DNA"/>
</dbReference>
<organism evidence="3">
    <name type="scientific">Arabidopsis lyrata subsp. lyrata</name>
    <name type="common">Lyre-leaved rock-cress</name>
    <dbReference type="NCBI Taxonomy" id="81972"/>
    <lineage>
        <taxon>Eukaryota</taxon>
        <taxon>Viridiplantae</taxon>
        <taxon>Streptophyta</taxon>
        <taxon>Embryophyta</taxon>
        <taxon>Tracheophyta</taxon>
        <taxon>Spermatophyta</taxon>
        <taxon>Magnoliopsida</taxon>
        <taxon>eudicotyledons</taxon>
        <taxon>Gunneridae</taxon>
        <taxon>Pentapetalae</taxon>
        <taxon>rosids</taxon>
        <taxon>malvids</taxon>
        <taxon>Brassicales</taxon>
        <taxon>Brassicaceae</taxon>
        <taxon>Camelineae</taxon>
        <taxon>Arabidopsis</taxon>
    </lineage>
</organism>
<reference evidence="3" key="1">
    <citation type="journal article" date="2011" name="Nat. Genet.">
        <title>The Arabidopsis lyrata genome sequence and the basis of rapid genome size change.</title>
        <authorList>
            <person name="Hu T.T."/>
            <person name="Pattyn P."/>
            <person name="Bakker E.G."/>
            <person name="Cao J."/>
            <person name="Cheng J.-F."/>
            <person name="Clark R.M."/>
            <person name="Fahlgren N."/>
            <person name="Fawcett J.A."/>
            <person name="Grimwood J."/>
            <person name="Gundlach H."/>
            <person name="Haberer G."/>
            <person name="Hollister J.D."/>
            <person name="Ossowski S."/>
            <person name="Ottilar R.P."/>
            <person name="Salamov A.A."/>
            <person name="Schneeberger K."/>
            <person name="Spannagl M."/>
            <person name="Wang X."/>
            <person name="Yang L."/>
            <person name="Nasrallah M.E."/>
            <person name="Bergelson J."/>
            <person name="Carrington J.C."/>
            <person name="Gaut B.S."/>
            <person name="Schmutz J."/>
            <person name="Mayer K.F.X."/>
            <person name="Van de Peer Y."/>
            <person name="Grigoriev I.V."/>
            <person name="Nordborg M."/>
            <person name="Weigel D."/>
            <person name="Guo Y.-L."/>
        </authorList>
    </citation>
    <scope>NUCLEOTIDE SEQUENCE [LARGE SCALE GENOMIC DNA]</scope>
    <source>
        <strain evidence="3">cv. MN47</strain>
    </source>
</reference>
<feature type="region of interest" description="Disordered" evidence="1">
    <location>
        <begin position="236"/>
        <end position="258"/>
    </location>
</feature>
<keyword evidence="3" id="KW-1185">Reference proteome</keyword>
<dbReference type="Gramene" id="fgenesh1_pg.C_scaffold_8002562">
    <property type="protein sequence ID" value="fgenesh1_pg.C_scaffold_8002562"/>
    <property type="gene ID" value="fgenesh1_pg.C_scaffold_8002562"/>
</dbReference>
<feature type="compositionally biased region" description="Polar residues" evidence="1">
    <location>
        <begin position="141"/>
        <end position="159"/>
    </location>
</feature>
<feature type="compositionally biased region" description="Polar residues" evidence="1">
    <location>
        <begin position="247"/>
        <end position="258"/>
    </location>
</feature>
<dbReference type="Proteomes" id="UP000008694">
    <property type="component" value="Unassembled WGS sequence"/>
</dbReference>
<proteinExistence type="predicted"/>
<evidence type="ECO:0000313" key="3">
    <source>
        <dbReference type="Proteomes" id="UP000008694"/>
    </source>
</evidence>
<dbReference type="AlphaFoldDB" id="D7MUL4"/>
<gene>
    <name evidence="2" type="ORF">ARALYDRAFT_358775</name>
</gene>
<accession>D7MUL4</accession>
<name>D7MUL4_ARALL</name>